<organism evidence="2 3">
    <name type="scientific">Agromyces cerinus subsp. cerinus</name>
    <dbReference type="NCBI Taxonomy" id="232089"/>
    <lineage>
        <taxon>Bacteria</taxon>
        <taxon>Bacillati</taxon>
        <taxon>Actinomycetota</taxon>
        <taxon>Actinomycetes</taxon>
        <taxon>Micrococcales</taxon>
        <taxon>Microbacteriaceae</taxon>
        <taxon>Agromyces</taxon>
    </lineage>
</organism>
<name>A0A1N6H788_9MICO</name>
<feature type="region of interest" description="Disordered" evidence="1">
    <location>
        <begin position="60"/>
        <end position="81"/>
    </location>
</feature>
<dbReference type="OrthoDB" id="3215033at2"/>
<dbReference type="EMBL" id="FSRJ01000004">
    <property type="protein sequence ID" value="SIO15555.1"/>
    <property type="molecule type" value="Genomic_DNA"/>
</dbReference>
<dbReference type="Proteomes" id="UP000184699">
    <property type="component" value="Unassembled WGS sequence"/>
</dbReference>
<dbReference type="AlphaFoldDB" id="A0A1N6H788"/>
<gene>
    <name evidence="2" type="ORF">SAMN05443544_2942</name>
</gene>
<proteinExistence type="predicted"/>
<evidence type="ECO:0000256" key="1">
    <source>
        <dbReference type="SAM" id="MobiDB-lite"/>
    </source>
</evidence>
<accession>A0A1N6H788</accession>
<dbReference type="RefSeq" id="WP_074261111.1">
    <property type="nucleotide sequence ID" value="NZ_FSRJ01000004.1"/>
</dbReference>
<reference evidence="3" key="1">
    <citation type="submission" date="2016-11" db="EMBL/GenBank/DDBJ databases">
        <authorList>
            <person name="Varghese N."/>
            <person name="Submissions S."/>
        </authorList>
    </citation>
    <scope>NUCLEOTIDE SEQUENCE [LARGE SCALE GENOMIC DNA]</scope>
    <source>
        <strain evidence="3">DSM 8595</strain>
    </source>
</reference>
<sequence>MKQSEFQAAVAEEFGAGYGGAVVGDLVLNALGGRTAREALAAGVRPREVWLALCEATDVPEERRHGAGRPVPGETRTPRHP</sequence>
<evidence type="ECO:0008006" key="4">
    <source>
        <dbReference type="Google" id="ProtNLM"/>
    </source>
</evidence>
<evidence type="ECO:0000313" key="3">
    <source>
        <dbReference type="Proteomes" id="UP000184699"/>
    </source>
</evidence>
<protein>
    <recommendedName>
        <fullName evidence="4">Signal transduction histidine kinase</fullName>
    </recommendedName>
</protein>
<keyword evidence="3" id="KW-1185">Reference proteome</keyword>
<dbReference type="Pfam" id="PF11248">
    <property type="entry name" value="DUF3046"/>
    <property type="match status" value="1"/>
</dbReference>
<evidence type="ECO:0000313" key="2">
    <source>
        <dbReference type="EMBL" id="SIO15555.1"/>
    </source>
</evidence>
<dbReference type="InterPro" id="IPR021408">
    <property type="entry name" value="DUF3046"/>
</dbReference>
<dbReference type="STRING" id="232089.SAMN05443544_2942"/>